<dbReference type="PANTHER" id="PTHR42796">
    <property type="entry name" value="FUMARYLACETOACETATE HYDROLASE DOMAIN-CONTAINING PROTEIN 2A-RELATED"/>
    <property type="match status" value="1"/>
</dbReference>
<dbReference type="GO" id="GO:0046872">
    <property type="term" value="F:metal ion binding"/>
    <property type="evidence" value="ECO:0007669"/>
    <property type="project" value="UniProtKB-KW"/>
</dbReference>
<dbReference type="AlphaFoldDB" id="A0A561DXQ8"/>
<evidence type="ECO:0000256" key="1">
    <source>
        <dbReference type="ARBA" id="ARBA00010211"/>
    </source>
</evidence>
<dbReference type="Gene3D" id="3.90.850.10">
    <property type="entry name" value="Fumarylacetoacetase-like, C-terminal domain"/>
    <property type="match status" value="1"/>
</dbReference>
<dbReference type="RefSeq" id="WP_144561894.1">
    <property type="nucleotide sequence ID" value="NZ_VIVN01000001.1"/>
</dbReference>
<dbReference type="SUPFAM" id="SSF56529">
    <property type="entry name" value="FAH"/>
    <property type="match status" value="1"/>
</dbReference>
<dbReference type="InterPro" id="IPR051121">
    <property type="entry name" value="FAH"/>
</dbReference>
<protein>
    <submittedName>
        <fullName evidence="4">2-dehydro-3-deoxy-D-arabinonate dehydratase</fullName>
    </submittedName>
</protein>
<dbReference type="Proteomes" id="UP000319671">
    <property type="component" value="Unassembled WGS sequence"/>
</dbReference>
<proteinExistence type="inferred from homology"/>
<keyword evidence="5" id="KW-1185">Reference proteome</keyword>
<sequence length="299" mass="33462">MRIISYLNEKSVPVLAALTNEGRIYSLPQKDFFELSQQAKDHDTSLLHFVESVISTLDPISQSLDKLSLIVPIEAPEVWAAGVTYERSRDARNFESIDGINGLTTVYDKVYDAKRPEIFLKSTAARTVGPNDKLYLRSDSKWQIPEPELGLVINSEGEILGYTIGNDLSCRDIEGENPLYLPQAKIWKNSCSIGPAILLSEAVRDPYQFEITCRIYRNGDKVVEGSANTRQLKRKFDELVSYLLKDNQIFNGTVLLTGTCIVPPNEFTLADGDQIEIDISDIGVLQNTVHLSKNVVHNL</sequence>
<evidence type="ECO:0000313" key="4">
    <source>
        <dbReference type="EMBL" id="TWE08159.1"/>
    </source>
</evidence>
<dbReference type="InterPro" id="IPR036663">
    <property type="entry name" value="Fumarylacetoacetase_C_sf"/>
</dbReference>
<keyword evidence="2" id="KW-0479">Metal-binding</keyword>
<dbReference type="GO" id="GO:0044281">
    <property type="term" value="P:small molecule metabolic process"/>
    <property type="evidence" value="ECO:0007669"/>
    <property type="project" value="UniProtKB-ARBA"/>
</dbReference>
<comment type="similarity">
    <text evidence="1">Belongs to the FAH family.</text>
</comment>
<comment type="caution">
    <text evidence="4">The sequence shown here is derived from an EMBL/GenBank/DDBJ whole genome shotgun (WGS) entry which is preliminary data.</text>
</comment>
<dbReference type="EMBL" id="VIVN01000001">
    <property type="protein sequence ID" value="TWE08159.1"/>
    <property type="molecule type" value="Genomic_DNA"/>
</dbReference>
<dbReference type="InterPro" id="IPR011234">
    <property type="entry name" value="Fumarylacetoacetase-like_C"/>
</dbReference>
<accession>A0A561DXQ8</accession>
<evidence type="ECO:0000256" key="2">
    <source>
        <dbReference type="ARBA" id="ARBA00022723"/>
    </source>
</evidence>
<dbReference type="Pfam" id="PF01557">
    <property type="entry name" value="FAA_hydrolase"/>
    <property type="match status" value="1"/>
</dbReference>
<name>A0A561DXQ8_9BACI</name>
<reference evidence="4 5" key="1">
    <citation type="submission" date="2019-06" db="EMBL/GenBank/DDBJ databases">
        <title>Sorghum-associated microbial communities from plants grown in Nebraska, USA.</title>
        <authorList>
            <person name="Schachtman D."/>
        </authorList>
    </citation>
    <scope>NUCLEOTIDE SEQUENCE [LARGE SCALE GENOMIC DNA]</scope>
    <source>
        <strain evidence="4 5">2482</strain>
    </source>
</reference>
<evidence type="ECO:0000313" key="5">
    <source>
        <dbReference type="Proteomes" id="UP000319671"/>
    </source>
</evidence>
<organism evidence="4 5">
    <name type="scientific">Neobacillus bataviensis</name>
    <dbReference type="NCBI Taxonomy" id="220685"/>
    <lineage>
        <taxon>Bacteria</taxon>
        <taxon>Bacillati</taxon>
        <taxon>Bacillota</taxon>
        <taxon>Bacilli</taxon>
        <taxon>Bacillales</taxon>
        <taxon>Bacillaceae</taxon>
        <taxon>Neobacillus</taxon>
    </lineage>
</organism>
<dbReference type="GO" id="GO:0003824">
    <property type="term" value="F:catalytic activity"/>
    <property type="evidence" value="ECO:0007669"/>
    <property type="project" value="InterPro"/>
</dbReference>
<feature type="domain" description="Fumarylacetoacetase-like C-terminal" evidence="3">
    <location>
        <begin position="113"/>
        <end position="289"/>
    </location>
</feature>
<gene>
    <name evidence="4" type="ORF">FB550_101173</name>
</gene>
<dbReference type="PANTHER" id="PTHR42796:SF7">
    <property type="entry name" value="2-DEHYDRO-3-DEOXY-D-ARABINONATE DEHYDRATASE"/>
    <property type="match status" value="1"/>
</dbReference>
<evidence type="ECO:0000259" key="3">
    <source>
        <dbReference type="Pfam" id="PF01557"/>
    </source>
</evidence>